<dbReference type="Proteomes" id="UP000792457">
    <property type="component" value="Unassembled WGS sequence"/>
</dbReference>
<dbReference type="AlphaFoldDB" id="A0A8K0JSZ0"/>
<name>A0A8K0JSZ0_LADFU</name>
<dbReference type="SUPFAM" id="SSF51197">
    <property type="entry name" value="Clavaminate synthase-like"/>
    <property type="match status" value="1"/>
</dbReference>
<protein>
    <submittedName>
        <fullName evidence="1">Uncharacterized protein</fullName>
    </submittedName>
</protein>
<organism evidence="1 2">
    <name type="scientific">Ladona fulva</name>
    <name type="common">Scarce chaser dragonfly</name>
    <name type="synonym">Libellula fulva</name>
    <dbReference type="NCBI Taxonomy" id="123851"/>
    <lineage>
        <taxon>Eukaryota</taxon>
        <taxon>Metazoa</taxon>
        <taxon>Ecdysozoa</taxon>
        <taxon>Arthropoda</taxon>
        <taxon>Hexapoda</taxon>
        <taxon>Insecta</taxon>
        <taxon>Pterygota</taxon>
        <taxon>Palaeoptera</taxon>
        <taxon>Odonata</taxon>
        <taxon>Epiprocta</taxon>
        <taxon>Anisoptera</taxon>
        <taxon>Libelluloidea</taxon>
        <taxon>Libellulidae</taxon>
        <taxon>Ladona</taxon>
    </lineage>
</organism>
<dbReference type="Gene3D" id="2.60.120.650">
    <property type="entry name" value="Cupin"/>
    <property type="match status" value="1"/>
</dbReference>
<comment type="caution">
    <text evidence="1">The sequence shown here is derived from an EMBL/GenBank/DDBJ whole genome shotgun (WGS) entry which is preliminary data.</text>
</comment>
<dbReference type="OrthoDB" id="10059103at2759"/>
<evidence type="ECO:0000313" key="2">
    <source>
        <dbReference type="Proteomes" id="UP000792457"/>
    </source>
</evidence>
<dbReference type="EMBL" id="KZ308123">
    <property type="protein sequence ID" value="KAG8222106.1"/>
    <property type="molecule type" value="Genomic_DNA"/>
</dbReference>
<keyword evidence="2" id="KW-1185">Reference proteome</keyword>
<reference evidence="1" key="1">
    <citation type="submission" date="2013-04" db="EMBL/GenBank/DDBJ databases">
        <authorList>
            <person name="Qu J."/>
            <person name="Murali S.C."/>
            <person name="Bandaranaike D."/>
            <person name="Bellair M."/>
            <person name="Blankenburg K."/>
            <person name="Chao H."/>
            <person name="Dinh H."/>
            <person name="Doddapaneni H."/>
            <person name="Downs B."/>
            <person name="Dugan-Rocha S."/>
            <person name="Elkadiri S."/>
            <person name="Gnanaolivu R.D."/>
            <person name="Hernandez B."/>
            <person name="Javaid M."/>
            <person name="Jayaseelan J.C."/>
            <person name="Lee S."/>
            <person name="Li M."/>
            <person name="Ming W."/>
            <person name="Munidasa M."/>
            <person name="Muniz J."/>
            <person name="Nguyen L."/>
            <person name="Ongeri F."/>
            <person name="Osuji N."/>
            <person name="Pu L.-L."/>
            <person name="Puazo M."/>
            <person name="Qu C."/>
            <person name="Quiroz J."/>
            <person name="Raj R."/>
            <person name="Weissenberger G."/>
            <person name="Xin Y."/>
            <person name="Zou X."/>
            <person name="Han Y."/>
            <person name="Richards S."/>
            <person name="Worley K."/>
            <person name="Muzny D."/>
            <person name="Gibbs R."/>
        </authorList>
    </citation>
    <scope>NUCLEOTIDE SEQUENCE</scope>
    <source>
        <strain evidence="1">Sampled in the wild</strain>
    </source>
</reference>
<accession>A0A8K0JSZ0</accession>
<gene>
    <name evidence="1" type="ORF">J437_LFUL000870</name>
</gene>
<reference evidence="1" key="2">
    <citation type="submission" date="2017-10" db="EMBL/GenBank/DDBJ databases">
        <title>Ladona fulva Genome sequencing and assembly.</title>
        <authorList>
            <person name="Murali S."/>
            <person name="Richards S."/>
            <person name="Bandaranaike D."/>
            <person name="Bellair M."/>
            <person name="Blankenburg K."/>
            <person name="Chao H."/>
            <person name="Dinh H."/>
            <person name="Doddapaneni H."/>
            <person name="Dugan-Rocha S."/>
            <person name="Elkadiri S."/>
            <person name="Gnanaolivu R."/>
            <person name="Hernandez B."/>
            <person name="Skinner E."/>
            <person name="Javaid M."/>
            <person name="Lee S."/>
            <person name="Li M."/>
            <person name="Ming W."/>
            <person name="Munidasa M."/>
            <person name="Muniz J."/>
            <person name="Nguyen L."/>
            <person name="Hughes D."/>
            <person name="Osuji N."/>
            <person name="Pu L.-L."/>
            <person name="Puazo M."/>
            <person name="Qu C."/>
            <person name="Quiroz J."/>
            <person name="Raj R."/>
            <person name="Weissenberger G."/>
            <person name="Xin Y."/>
            <person name="Zou X."/>
            <person name="Han Y."/>
            <person name="Worley K."/>
            <person name="Muzny D."/>
            <person name="Gibbs R."/>
        </authorList>
    </citation>
    <scope>NUCLEOTIDE SEQUENCE</scope>
    <source>
        <strain evidence="1">Sampled in the wild</strain>
    </source>
</reference>
<proteinExistence type="predicted"/>
<sequence length="338" mass="38860">MAASEENETKKQKQTEYQEKLKLLDQELMSFYQYCQQAGFSESEMDKICAPLVATIRKTYLQKILKVTCILLLFASSIYASTKVGIVNVHLTALSRILMIKIIPFWDWTPLFYQSCLVSNPFYGEFSLTEEDCVSCETLEGIDRLADVNYEHLLENYLQRDAPLIVSDAMESWPLMHTDDFWFENITQLYLQDEKLRDTVPCIMTTNIRTGSSDLHAFLKKIHNPKVDRQNCDLNAVKALRKFYQRPYFLANSVAPAHFNWVDIDSGLIMLSQLRGSTSFRLLPHSPCNSSCSVLEGDLVEGEILVFANFMWNFEYIPGKDMDNVAILTETVWENNAA</sequence>
<evidence type="ECO:0000313" key="1">
    <source>
        <dbReference type="EMBL" id="KAG8222106.1"/>
    </source>
</evidence>